<dbReference type="AlphaFoldDB" id="A0AAD6FM11"/>
<reference evidence="2" key="1">
    <citation type="submission" date="2022-11" db="EMBL/GenBank/DDBJ databases">
        <title>Chromosome-level genome of Pogonophryne albipinna.</title>
        <authorList>
            <person name="Jo E."/>
        </authorList>
    </citation>
    <scope>NUCLEOTIDE SEQUENCE</scope>
    <source>
        <strain evidence="2">SGF0006</strain>
        <tissue evidence="2">Muscle</tissue>
    </source>
</reference>
<keyword evidence="3" id="KW-1185">Reference proteome</keyword>
<sequence>VLCRMFGCLQGAPQVEVSVTEAVVVQCVAQRGQSPALSVPHSQGERERRGEKGWDSGRAELIDMRRAPLANGQTGSRECQDPAGSD</sequence>
<evidence type="ECO:0000313" key="3">
    <source>
        <dbReference type="Proteomes" id="UP001219934"/>
    </source>
</evidence>
<gene>
    <name evidence="2" type="ORF">JOQ06_002830</name>
</gene>
<protein>
    <submittedName>
        <fullName evidence="2">Uncharacterized protein</fullName>
    </submittedName>
</protein>
<feature type="compositionally biased region" description="Basic and acidic residues" evidence="1">
    <location>
        <begin position="43"/>
        <end position="66"/>
    </location>
</feature>
<proteinExistence type="predicted"/>
<dbReference type="Proteomes" id="UP001219934">
    <property type="component" value="Unassembled WGS sequence"/>
</dbReference>
<comment type="caution">
    <text evidence="2">The sequence shown here is derived from an EMBL/GenBank/DDBJ whole genome shotgun (WGS) entry which is preliminary data.</text>
</comment>
<evidence type="ECO:0000313" key="2">
    <source>
        <dbReference type="EMBL" id="KAJ4938205.1"/>
    </source>
</evidence>
<name>A0AAD6FM11_9TELE</name>
<feature type="non-terminal residue" evidence="2">
    <location>
        <position position="1"/>
    </location>
</feature>
<feature type="non-terminal residue" evidence="2">
    <location>
        <position position="86"/>
    </location>
</feature>
<organism evidence="2 3">
    <name type="scientific">Pogonophryne albipinna</name>
    <dbReference type="NCBI Taxonomy" id="1090488"/>
    <lineage>
        <taxon>Eukaryota</taxon>
        <taxon>Metazoa</taxon>
        <taxon>Chordata</taxon>
        <taxon>Craniata</taxon>
        <taxon>Vertebrata</taxon>
        <taxon>Euteleostomi</taxon>
        <taxon>Actinopterygii</taxon>
        <taxon>Neopterygii</taxon>
        <taxon>Teleostei</taxon>
        <taxon>Neoteleostei</taxon>
        <taxon>Acanthomorphata</taxon>
        <taxon>Eupercaria</taxon>
        <taxon>Perciformes</taxon>
        <taxon>Notothenioidei</taxon>
        <taxon>Pogonophryne</taxon>
    </lineage>
</organism>
<dbReference type="EMBL" id="JAPTMU010000009">
    <property type="protein sequence ID" value="KAJ4938205.1"/>
    <property type="molecule type" value="Genomic_DNA"/>
</dbReference>
<feature type="region of interest" description="Disordered" evidence="1">
    <location>
        <begin position="33"/>
        <end position="86"/>
    </location>
</feature>
<evidence type="ECO:0000256" key="1">
    <source>
        <dbReference type="SAM" id="MobiDB-lite"/>
    </source>
</evidence>
<accession>A0AAD6FM11</accession>